<proteinExistence type="predicted"/>
<evidence type="ECO:0000313" key="3">
    <source>
        <dbReference type="Proteomes" id="UP000639643"/>
    </source>
</evidence>
<keyword evidence="3" id="KW-1185">Reference proteome</keyword>
<dbReference type="EMBL" id="WIGM01000456">
    <property type="protein sequence ID" value="KAF6824708.1"/>
    <property type="molecule type" value="Genomic_DNA"/>
</dbReference>
<dbReference type="AlphaFoldDB" id="A0A8H6K5C3"/>
<reference evidence="2" key="1">
    <citation type="journal article" date="2020" name="Phytopathology">
        <title>Genome Sequence Resources of Colletotrichum truncatum, C. plurivorum, C. musicola, and C. sojae: Four Species Pathogenic to Soybean (Glycine max).</title>
        <authorList>
            <person name="Rogerio F."/>
            <person name="Boufleur T.R."/>
            <person name="Ciampi-Guillardi M."/>
            <person name="Sukno S.A."/>
            <person name="Thon M.R."/>
            <person name="Massola Junior N.S."/>
            <person name="Baroncelli R."/>
        </authorList>
    </citation>
    <scope>NUCLEOTIDE SEQUENCE</scope>
    <source>
        <strain evidence="2">LFN0074</strain>
    </source>
</reference>
<protein>
    <submittedName>
        <fullName evidence="2">Uncharacterized protein</fullName>
    </submittedName>
</protein>
<evidence type="ECO:0000256" key="1">
    <source>
        <dbReference type="SAM" id="MobiDB-lite"/>
    </source>
</evidence>
<comment type="caution">
    <text evidence="2">The sequence shown here is derived from an EMBL/GenBank/DDBJ whole genome shotgun (WGS) entry which is preliminary data.</text>
</comment>
<feature type="region of interest" description="Disordered" evidence="1">
    <location>
        <begin position="1"/>
        <end position="20"/>
    </location>
</feature>
<name>A0A8H6K5C3_9PEZI</name>
<evidence type="ECO:0000313" key="2">
    <source>
        <dbReference type="EMBL" id="KAF6824708.1"/>
    </source>
</evidence>
<dbReference type="Proteomes" id="UP000639643">
    <property type="component" value="Unassembled WGS sequence"/>
</dbReference>
<gene>
    <name evidence="2" type="ORF">CMUS01_10120</name>
</gene>
<feature type="region of interest" description="Disordered" evidence="1">
    <location>
        <begin position="41"/>
        <end position="70"/>
    </location>
</feature>
<sequence>MTTTRDAQRLPFPPGASHYRSRATSWLSPTFAVRRRVRWATPTKSIGRHDTPSSRRRLSSKCPNQPVRPPVATMVQKQPDYACRPRYSGRVQQLGLPCEVVAIVRLQPRPATPTENELPIMYRHP</sequence>
<organism evidence="2 3">
    <name type="scientific">Colletotrichum musicola</name>
    <dbReference type="NCBI Taxonomy" id="2175873"/>
    <lineage>
        <taxon>Eukaryota</taxon>
        <taxon>Fungi</taxon>
        <taxon>Dikarya</taxon>
        <taxon>Ascomycota</taxon>
        <taxon>Pezizomycotina</taxon>
        <taxon>Sordariomycetes</taxon>
        <taxon>Hypocreomycetidae</taxon>
        <taxon>Glomerellales</taxon>
        <taxon>Glomerellaceae</taxon>
        <taxon>Colletotrichum</taxon>
        <taxon>Colletotrichum orchidearum species complex</taxon>
    </lineage>
</organism>
<accession>A0A8H6K5C3</accession>